<accession>A0A6S7E3Z9</accession>
<evidence type="ECO:0000313" key="2">
    <source>
        <dbReference type="EMBL" id="CAB3738809.1"/>
    </source>
</evidence>
<dbReference type="Proteomes" id="UP000494105">
    <property type="component" value="Unassembled WGS sequence"/>
</dbReference>
<reference evidence="4 5" key="1">
    <citation type="submission" date="2020-04" db="EMBL/GenBank/DDBJ databases">
        <authorList>
            <person name="De Canck E."/>
        </authorList>
    </citation>
    <scope>NUCLEOTIDE SEQUENCE [LARGE SCALE GENOMIC DNA]</scope>
    <source>
        <strain evidence="3 4">LMG 1861</strain>
        <strain evidence="2 5">LMG 1873</strain>
    </source>
</reference>
<dbReference type="EMBL" id="CADILD010000002">
    <property type="protein sequence ID" value="CAB3893903.1"/>
    <property type="molecule type" value="Genomic_DNA"/>
</dbReference>
<evidence type="ECO:0000256" key="1">
    <source>
        <dbReference type="SAM" id="MobiDB-lite"/>
    </source>
</evidence>
<dbReference type="RefSeq" id="WP_156329983.1">
    <property type="nucleotide sequence ID" value="NZ_CADIJS010000006.1"/>
</dbReference>
<protein>
    <submittedName>
        <fullName evidence="3">Uncharacterized protein</fullName>
    </submittedName>
</protein>
<dbReference type="EMBL" id="CADIJS010000006">
    <property type="protein sequence ID" value="CAB3738809.1"/>
    <property type="molecule type" value="Genomic_DNA"/>
</dbReference>
<dbReference type="Proteomes" id="UP000494116">
    <property type="component" value="Unassembled WGS sequence"/>
</dbReference>
<gene>
    <name evidence="3" type="ORF">LMG1861_03952</name>
    <name evidence="2" type="ORF">LMG1873_05530</name>
</gene>
<evidence type="ECO:0000313" key="5">
    <source>
        <dbReference type="Proteomes" id="UP000494116"/>
    </source>
</evidence>
<keyword evidence="5" id="KW-1185">Reference proteome</keyword>
<dbReference type="AlphaFoldDB" id="A0A6S7E3Z9"/>
<sequence length="51" mass="5712">MEQPSKAPPVAPKKERAHQKEDAVQQQRKAESAELLGRHKNSGQKDHKGAR</sequence>
<proteinExistence type="predicted"/>
<feature type="compositionally biased region" description="Basic and acidic residues" evidence="1">
    <location>
        <begin position="12"/>
        <end position="32"/>
    </location>
</feature>
<evidence type="ECO:0000313" key="3">
    <source>
        <dbReference type="EMBL" id="CAB3893903.1"/>
    </source>
</evidence>
<feature type="compositionally biased region" description="Pro residues" evidence="1">
    <location>
        <begin position="1"/>
        <end position="11"/>
    </location>
</feature>
<evidence type="ECO:0000313" key="4">
    <source>
        <dbReference type="Proteomes" id="UP000494105"/>
    </source>
</evidence>
<name>A0A6S7E3Z9_9BURK</name>
<feature type="region of interest" description="Disordered" evidence="1">
    <location>
        <begin position="1"/>
        <end position="51"/>
    </location>
</feature>
<organism evidence="3 4">
    <name type="scientific">Achromobacter piechaudii</name>
    <dbReference type="NCBI Taxonomy" id="72556"/>
    <lineage>
        <taxon>Bacteria</taxon>
        <taxon>Pseudomonadati</taxon>
        <taxon>Pseudomonadota</taxon>
        <taxon>Betaproteobacteria</taxon>
        <taxon>Burkholderiales</taxon>
        <taxon>Alcaligenaceae</taxon>
        <taxon>Achromobacter</taxon>
    </lineage>
</organism>